<dbReference type="PANTHER" id="PTHR45947">
    <property type="entry name" value="SULFOQUINOVOSYL TRANSFERASE SQD2"/>
    <property type="match status" value="1"/>
</dbReference>
<sequence>MKIAQVISTPPFAWATGGCARIAHELSKELANKGHEVTIITTDLYKPDQRYINTKNPEYIDGIRFFRFRCASNWLAWKHKLYISPKLLRYLKINLQEYEVVHLQDLISIQAIITSKYCKKYKIPYILTAHGSIPWLYKKSILSWVFNRLWGHNILTNADKITVFTEEEAEQCRYMKVSEDKIKLIPNGIDLNKYKNLPEKMEFRNKYTINKNKKIILYIGRIEQSKGIDLLIESFSLLAPEMDDVLLLITGPDDGYLNTLNKLVLASGIEDKVIFTGFLEEKDKIRAYVDADVHVSPRQWEPFGLTLLESCACGTPVICSKGCGIANVIDNQVGIAVPYNKYDMKTALMRVLKDDETKRKFGENGKLIVQEQFSFEKIVEEVEKTYKEFKR</sequence>
<evidence type="ECO:0000259" key="1">
    <source>
        <dbReference type="Pfam" id="PF00534"/>
    </source>
</evidence>
<reference evidence="3 4" key="1">
    <citation type="submission" date="2014-09" db="EMBL/GenBank/DDBJ databases">
        <title>Draft genome sequence of an obligately methylotrophic methanogen, Methanococcoides methylutens, isolated from marine sediment.</title>
        <authorList>
            <person name="Guan Y."/>
            <person name="Ngugi D.K."/>
            <person name="Blom J."/>
            <person name="Ali S."/>
            <person name="Ferry J.G."/>
            <person name="Stingl U."/>
        </authorList>
    </citation>
    <scope>NUCLEOTIDE SEQUENCE [LARGE SCALE GENOMIC DNA]</scope>
    <source>
        <strain evidence="3 4">DSM 2657</strain>
    </source>
</reference>
<dbReference type="EMBL" id="JRHO01000014">
    <property type="protein sequence ID" value="KGK98087.1"/>
    <property type="molecule type" value="Genomic_DNA"/>
</dbReference>
<dbReference type="InterPro" id="IPR050194">
    <property type="entry name" value="Glycosyltransferase_grp1"/>
</dbReference>
<dbReference type="GO" id="GO:0016757">
    <property type="term" value="F:glycosyltransferase activity"/>
    <property type="evidence" value="ECO:0007669"/>
    <property type="project" value="InterPro"/>
</dbReference>
<dbReference type="SUPFAM" id="SSF53756">
    <property type="entry name" value="UDP-Glycosyltransferase/glycogen phosphorylase"/>
    <property type="match status" value="1"/>
</dbReference>
<evidence type="ECO:0008006" key="5">
    <source>
        <dbReference type="Google" id="ProtNLM"/>
    </source>
</evidence>
<dbReference type="InterPro" id="IPR001296">
    <property type="entry name" value="Glyco_trans_1"/>
</dbReference>
<accession>A0A099SYY1</accession>
<dbReference type="Pfam" id="PF00534">
    <property type="entry name" value="Glycos_transf_1"/>
    <property type="match status" value="1"/>
</dbReference>
<feature type="domain" description="Glycosyl transferase family 1" evidence="1">
    <location>
        <begin position="201"/>
        <end position="366"/>
    </location>
</feature>
<name>A0A099SYY1_METMT</name>
<evidence type="ECO:0000313" key="3">
    <source>
        <dbReference type="EMBL" id="KGK98087.1"/>
    </source>
</evidence>
<proteinExistence type="predicted"/>
<dbReference type="InterPro" id="IPR028098">
    <property type="entry name" value="Glyco_trans_4-like_N"/>
</dbReference>
<organism evidence="3 4">
    <name type="scientific">Methanococcoides methylutens</name>
    <dbReference type="NCBI Taxonomy" id="2226"/>
    <lineage>
        <taxon>Archaea</taxon>
        <taxon>Methanobacteriati</taxon>
        <taxon>Methanobacteriota</taxon>
        <taxon>Stenosarchaea group</taxon>
        <taxon>Methanomicrobia</taxon>
        <taxon>Methanosarcinales</taxon>
        <taxon>Methanosarcinaceae</taxon>
        <taxon>Methanococcoides</taxon>
    </lineage>
</organism>
<keyword evidence="4" id="KW-1185">Reference proteome</keyword>
<comment type="caution">
    <text evidence="3">The sequence shown here is derived from an EMBL/GenBank/DDBJ whole genome shotgun (WGS) entry which is preliminary data.</text>
</comment>
<dbReference type="OrthoDB" id="132546at2157"/>
<evidence type="ECO:0000313" key="4">
    <source>
        <dbReference type="Proteomes" id="UP000029859"/>
    </source>
</evidence>
<protein>
    <recommendedName>
        <fullName evidence="5">Glycosyl transferase family 1</fullName>
    </recommendedName>
</protein>
<dbReference type="Pfam" id="PF13439">
    <property type="entry name" value="Glyco_transf_4"/>
    <property type="match status" value="1"/>
</dbReference>
<dbReference type="PROSITE" id="PS51257">
    <property type="entry name" value="PROKAR_LIPOPROTEIN"/>
    <property type="match status" value="1"/>
</dbReference>
<dbReference type="RefSeq" id="WP_048195338.1">
    <property type="nucleotide sequence ID" value="NZ_CAAGSM010000001.1"/>
</dbReference>
<dbReference type="AlphaFoldDB" id="A0A099SYY1"/>
<dbReference type="Gene3D" id="3.40.50.2000">
    <property type="entry name" value="Glycogen Phosphorylase B"/>
    <property type="match status" value="2"/>
</dbReference>
<feature type="domain" description="Glycosyltransferase subfamily 4-like N-terminal" evidence="2">
    <location>
        <begin position="17"/>
        <end position="192"/>
    </location>
</feature>
<gene>
    <name evidence="3" type="ORF">LI82_10130</name>
</gene>
<dbReference type="PANTHER" id="PTHR45947:SF3">
    <property type="entry name" value="SULFOQUINOVOSYL TRANSFERASE SQD2"/>
    <property type="match status" value="1"/>
</dbReference>
<evidence type="ECO:0000259" key="2">
    <source>
        <dbReference type="Pfam" id="PF13439"/>
    </source>
</evidence>
<dbReference type="Proteomes" id="UP000029859">
    <property type="component" value="Unassembled WGS sequence"/>
</dbReference>